<keyword evidence="2" id="KW-0732">Signal</keyword>
<feature type="transmembrane region" description="Helical" evidence="1">
    <location>
        <begin position="670"/>
        <end position="691"/>
    </location>
</feature>
<evidence type="ECO:0000313" key="3">
    <source>
        <dbReference type="EMBL" id="MTG90953.1"/>
    </source>
</evidence>
<feature type="chain" id="PRO_5039145510" description="FtsX-like permease family protein" evidence="2">
    <location>
        <begin position="22"/>
        <end position="711"/>
    </location>
</feature>
<dbReference type="RefSeq" id="WP_155100266.1">
    <property type="nucleotide sequence ID" value="NZ_WMKA01000080.1"/>
</dbReference>
<feature type="transmembrane region" description="Helical" evidence="1">
    <location>
        <begin position="391"/>
        <end position="414"/>
    </location>
</feature>
<keyword evidence="1" id="KW-0812">Transmembrane</keyword>
<keyword evidence="1" id="KW-0472">Membrane</keyword>
<feature type="transmembrane region" description="Helical" evidence="1">
    <location>
        <begin position="166"/>
        <end position="190"/>
    </location>
</feature>
<feature type="transmembrane region" description="Helical" evidence="1">
    <location>
        <begin position="304"/>
        <end position="330"/>
    </location>
</feature>
<evidence type="ECO:0000256" key="1">
    <source>
        <dbReference type="SAM" id="Phobius"/>
    </source>
</evidence>
<feature type="transmembrane region" description="Helical" evidence="1">
    <location>
        <begin position="587"/>
        <end position="605"/>
    </location>
</feature>
<feature type="transmembrane region" description="Helical" evidence="1">
    <location>
        <begin position="260"/>
        <end position="283"/>
    </location>
</feature>
<feature type="transmembrane region" description="Helical" evidence="1">
    <location>
        <begin position="219"/>
        <end position="240"/>
    </location>
</feature>
<name>A0A6N7ZNS8_9MICO</name>
<evidence type="ECO:0000256" key="2">
    <source>
        <dbReference type="SAM" id="SignalP"/>
    </source>
</evidence>
<sequence length="711" mass="73725">MSTALVVLTTLALGIAAGTYAARVDFADATAIRNSQLFPDEPTTVRARPLWVSADARSAIAIVAEPVSPTAPAPFGLTAWPEPGQFLVSPDLTGSVEELGARFGELAGVLPDEALPSATSRTLLVRPSEPLDDQWAAAGFGVKGPMQQVAIQGSGFFLDDRISAPAAFAGIVLAAVLPALVLLGTALQLAMRRHARLNRTLEVLGVDPRRLHRELLKQVLPPLLVGGLLATGLVLVTYFTDITVPFAGFTVRSVDVQRHTAIYAGSALGGLLVAVLVAFVATYPRRLAQGNRPRAVKAPRSRPWLAVVGVAAVLVTSQVAVAETAAAVAAGEDRGAVLWVIGGSLIALCLMPAMVGQLMTLWAGGITSLARRKGSATALLLGRGLENSRRAAGVAAAGAALIVVTGLASTWALMGAIPAVQAQKVIDQIDGRFVQITPPSTGLVGSEEALAALPDSVGILTLMEEAHQLEDGSYDFTTSIHGSEPALEHWGLVPGEETPVTQLPGMLSTTITSGQTTPVAINLGEPVPADNDEIRLAYVAFNVDGTRVDRDAVQRAVAQSGGPGWNVSVGGENWVIGANDLAHAFRWIGWFAIAGGILLISAVWIRTVDDQRRQIAKALPVDALFSSHPRLPAILAYRMGVIIGATLLLGGGTAALFARVTSASLSTTGGSGPVIAAVCVMVAVVLGAMALPTGFALQKLSRDWTPGGARD</sequence>
<proteinExistence type="predicted"/>
<evidence type="ECO:0008006" key="5">
    <source>
        <dbReference type="Google" id="ProtNLM"/>
    </source>
</evidence>
<accession>A0A6N7ZNS8</accession>
<feature type="transmembrane region" description="Helical" evidence="1">
    <location>
        <begin position="635"/>
        <end position="658"/>
    </location>
</feature>
<organism evidence="3 4">
    <name type="scientific">Cellulosimicrobium composti</name>
    <dbReference type="NCBI Taxonomy" id="2672572"/>
    <lineage>
        <taxon>Bacteria</taxon>
        <taxon>Bacillati</taxon>
        <taxon>Actinomycetota</taxon>
        <taxon>Actinomycetes</taxon>
        <taxon>Micrococcales</taxon>
        <taxon>Promicromonosporaceae</taxon>
        <taxon>Cellulosimicrobium</taxon>
    </lineage>
</organism>
<dbReference type="EMBL" id="WMKA01000080">
    <property type="protein sequence ID" value="MTG90953.1"/>
    <property type="molecule type" value="Genomic_DNA"/>
</dbReference>
<reference evidence="3 4" key="1">
    <citation type="submission" date="2019-11" db="EMBL/GenBank/DDBJ databases">
        <title>Cellulosimicrobium composti sp. nov. isolated from a compost.</title>
        <authorList>
            <person name="Yang Y."/>
        </authorList>
    </citation>
    <scope>NUCLEOTIDE SEQUENCE [LARGE SCALE GENOMIC DNA]</scope>
    <source>
        <strain evidence="3 4">BIT-GX5</strain>
    </source>
</reference>
<dbReference type="AlphaFoldDB" id="A0A6N7ZNS8"/>
<gene>
    <name evidence="3" type="ORF">GJV82_18715</name>
</gene>
<feature type="signal peptide" evidence="2">
    <location>
        <begin position="1"/>
        <end position="21"/>
    </location>
</feature>
<dbReference type="Proteomes" id="UP000440668">
    <property type="component" value="Unassembled WGS sequence"/>
</dbReference>
<protein>
    <recommendedName>
        <fullName evidence="5">FtsX-like permease family protein</fullName>
    </recommendedName>
</protein>
<comment type="caution">
    <text evidence="3">The sequence shown here is derived from an EMBL/GenBank/DDBJ whole genome shotgun (WGS) entry which is preliminary data.</text>
</comment>
<evidence type="ECO:0000313" key="4">
    <source>
        <dbReference type="Proteomes" id="UP000440668"/>
    </source>
</evidence>
<keyword evidence="1" id="KW-1133">Transmembrane helix</keyword>
<feature type="transmembrane region" description="Helical" evidence="1">
    <location>
        <begin position="336"/>
        <end position="363"/>
    </location>
</feature>